<proteinExistence type="predicted"/>
<dbReference type="SUPFAM" id="SSF55785">
    <property type="entry name" value="PYP-like sensor domain (PAS domain)"/>
    <property type="match status" value="1"/>
</dbReference>
<gene>
    <name evidence="8" type="ORF">ACFQGB_19000</name>
</gene>
<keyword evidence="2" id="KW-0288">FMN</keyword>
<dbReference type="InterPro" id="IPR035965">
    <property type="entry name" value="PAS-like_dom_sf"/>
</dbReference>
<dbReference type="NCBIfam" id="TIGR00229">
    <property type="entry name" value="sensory_box"/>
    <property type="match status" value="1"/>
</dbReference>
<evidence type="ECO:0000313" key="8">
    <source>
        <dbReference type="EMBL" id="MFC6954958.1"/>
    </source>
</evidence>
<feature type="domain" description="PAS" evidence="6">
    <location>
        <begin position="158"/>
        <end position="229"/>
    </location>
</feature>
<dbReference type="SMART" id="SM00086">
    <property type="entry name" value="PAC"/>
    <property type="match status" value="1"/>
</dbReference>
<dbReference type="SUPFAM" id="SSF52172">
    <property type="entry name" value="CheY-like"/>
    <property type="match status" value="1"/>
</dbReference>
<dbReference type="SMART" id="SM00091">
    <property type="entry name" value="PAS"/>
    <property type="match status" value="1"/>
</dbReference>
<dbReference type="PROSITE" id="PS50113">
    <property type="entry name" value="PAC"/>
    <property type="match status" value="1"/>
</dbReference>
<sequence>MDDPPNDASTTSSYVAQEPSVRGPRTVLLFMDPGENRRLLGEWLADEDYDVATAETPAGLESEFDLCIVDATHFRAHRDALQDCKSDADLAFLPLLLVASRESGLLSRSEVWEFVDDVVEAPIRQAELDARLASLLRQRTQSLELREREAQLRETLSELRIKERAIDAAPVGITICEAGSDSNDIVYVNDRFEELTGYAEADVVGRDCRLLQGENTSPEPVAELRAAIDAERPVSVELQNYEKSGRLFWNRVDVAPVRDDDGEVTRFVGFQTDVTDRKIREQRLTVLNRILRHNLRNGMGVIQGYCELLEQHVSGNEEQSYLDAVASAAADLTELSERVHDTEVVLQGLDDDSGGVCITTALETALSELDAHAPATELDIDVPSGPLPLVPSNAVVVFRELVRNALERCDGTPRRPTVSIDRCSEYAEVIEATITDYSTEPLDPDREVLAAGEETPLLHADGIGLWLANWVASAAGGTIEIAGDEADAVTVRFPAV</sequence>
<evidence type="ECO:0000256" key="2">
    <source>
        <dbReference type="ARBA" id="ARBA00022643"/>
    </source>
</evidence>
<reference evidence="8 9" key="1">
    <citation type="journal article" date="2019" name="Int. J. Syst. Evol. Microbiol.">
        <title>The Global Catalogue of Microorganisms (GCM) 10K type strain sequencing project: providing services to taxonomists for standard genome sequencing and annotation.</title>
        <authorList>
            <consortium name="The Broad Institute Genomics Platform"/>
            <consortium name="The Broad Institute Genome Sequencing Center for Infectious Disease"/>
            <person name="Wu L."/>
            <person name="Ma J."/>
        </authorList>
    </citation>
    <scope>NUCLEOTIDE SEQUENCE [LARGE SCALE GENOMIC DNA]</scope>
    <source>
        <strain evidence="8 9">GX26</strain>
    </source>
</reference>
<evidence type="ECO:0000256" key="4">
    <source>
        <dbReference type="PROSITE-ProRule" id="PRU00169"/>
    </source>
</evidence>
<organism evidence="8 9">
    <name type="scientific">Halorubellus litoreus</name>
    <dbReference type="NCBI Taxonomy" id="755308"/>
    <lineage>
        <taxon>Archaea</taxon>
        <taxon>Methanobacteriati</taxon>
        <taxon>Methanobacteriota</taxon>
        <taxon>Stenosarchaea group</taxon>
        <taxon>Halobacteria</taxon>
        <taxon>Halobacteriales</taxon>
        <taxon>Halorubellaceae</taxon>
        <taxon>Halorubellus</taxon>
    </lineage>
</organism>
<feature type="modified residue" description="4-aspartylphosphate" evidence="4">
    <location>
        <position position="70"/>
    </location>
</feature>
<evidence type="ECO:0000256" key="1">
    <source>
        <dbReference type="ARBA" id="ARBA00022630"/>
    </source>
</evidence>
<keyword evidence="4" id="KW-0597">Phosphoprotein</keyword>
<accession>A0ABD5VKM4</accession>
<evidence type="ECO:0000259" key="5">
    <source>
        <dbReference type="PROSITE" id="PS50110"/>
    </source>
</evidence>
<keyword evidence="9" id="KW-1185">Reference proteome</keyword>
<dbReference type="RefSeq" id="WP_336351896.1">
    <property type="nucleotide sequence ID" value="NZ_JAZAQL010000004.1"/>
</dbReference>
<dbReference type="EMBL" id="JBHSXN010000004">
    <property type="protein sequence ID" value="MFC6954958.1"/>
    <property type="molecule type" value="Genomic_DNA"/>
</dbReference>
<keyword evidence="3" id="KW-0157">Chromophore</keyword>
<dbReference type="PROSITE" id="PS50112">
    <property type="entry name" value="PAS"/>
    <property type="match status" value="1"/>
</dbReference>
<evidence type="ECO:0000313" key="9">
    <source>
        <dbReference type="Proteomes" id="UP001596395"/>
    </source>
</evidence>
<keyword evidence="1" id="KW-0285">Flavoprotein</keyword>
<dbReference type="Gene3D" id="3.30.565.10">
    <property type="entry name" value="Histidine kinase-like ATPase, C-terminal domain"/>
    <property type="match status" value="1"/>
</dbReference>
<feature type="domain" description="Response regulatory" evidence="5">
    <location>
        <begin position="26"/>
        <end position="136"/>
    </location>
</feature>
<dbReference type="InterPro" id="IPR011006">
    <property type="entry name" value="CheY-like_superfamily"/>
</dbReference>
<dbReference type="PANTHER" id="PTHR47429:SF2">
    <property type="entry name" value="PROTEIN TWIN LOV 1"/>
    <property type="match status" value="1"/>
</dbReference>
<dbReference type="AlphaFoldDB" id="A0ABD5VKM4"/>
<dbReference type="InterPro" id="IPR000700">
    <property type="entry name" value="PAS-assoc_C"/>
</dbReference>
<dbReference type="PROSITE" id="PS50110">
    <property type="entry name" value="RESPONSE_REGULATORY"/>
    <property type="match status" value="1"/>
</dbReference>
<dbReference type="InterPro" id="IPR000014">
    <property type="entry name" value="PAS"/>
</dbReference>
<name>A0ABD5VKM4_9EURY</name>
<dbReference type="CDD" id="cd00130">
    <property type="entry name" value="PAS"/>
    <property type="match status" value="1"/>
</dbReference>
<feature type="domain" description="PAC" evidence="7">
    <location>
        <begin position="234"/>
        <end position="286"/>
    </location>
</feature>
<dbReference type="Pfam" id="PF13426">
    <property type="entry name" value="PAS_9"/>
    <property type="match status" value="1"/>
</dbReference>
<evidence type="ECO:0000259" key="6">
    <source>
        <dbReference type="PROSITE" id="PS50112"/>
    </source>
</evidence>
<dbReference type="Gene3D" id="3.30.450.20">
    <property type="entry name" value="PAS domain"/>
    <property type="match status" value="1"/>
</dbReference>
<dbReference type="InterPro" id="IPR036890">
    <property type="entry name" value="HATPase_C_sf"/>
</dbReference>
<protein>
    <submittedName>
        <fullName evidence="8">PAS domain-containing protein</fullName>
    </submittedName>
</protein>
<dbReference type="Proteomes" id="UP001596395">
    <property type="component" value="Unassembled WGS sequence"/>
</dbReference>
<evidence type="ECO:0000256" key="3">
    <source>
        <dbReference type="ARBA" id="ARBA00022991"/>
    </source>
</evidence>
<comment type="caution">
    <text evidence="8">The sequence shown here is derived from an EMBL/GenBank/DDBJ whole genome shotgun (WGS) entry which is preliminary data.</text>
</comment>
<dbReference type="PANTHER" id="PTHR47429">
    <property type="entry name" value="PROTEIN TWIN LOV 1"/>
    <property type="match status" value="1"/>
</dbReference>
<evidence type="ECO:0000259" key="7">
    <source>
        <dbReference type="PROSITE" id="PS50113"/>
    </source>
</evidence>
<dbReference type="InterPro" id="IPR001789">
    <property type="entry name" value="Sig_transdc_resp-reg_receiver"/>
</dbReference>
<dbReference type="InterPro" id="IPR001610">
    <property type="entry name" value="PAC"/>
</dbReference>